<protein>
    <recommendedName>
        <fullName evidence="3">Sulfur carrier protein FdhD</fullName>
    </recommendedName>
</protein>
<sequence>MAVLEYEGQKYQKRKSARVEDVLTIEEVLQITINNFPFTVTMRSPGNDNALIRGLLFSEDVLRDQTIDLPIQYRKKNAITTIANVSLDKKLLGAGIKSTRSLLSVSSCGICGRQELDTTSTFKNCLTKNAKLSIDRLYQSFETMSRLQNDFLRSGGSHAAAAISETGELLSLMEDIGRHNAVDKVIGDLINKKKLDKATGILVSGRISYEIVSKVFCAQIPILAAVSAPSSLAVEYAKQFGLTLLGFCREERATCYANDWRIVG</sequence>
<dbReference type="SUPFAM" id="SSF53927">
    <property type="entry name" value="Cytidine deaminase-like"/>
    <property type="match status" value="1"/>
</dbReference>
<dbReference type="Pfam" id="PF02634">
    <property type="entry name" value="FdhD-NarQ"/>
    <property type="match status" value="1"/>
</dbReference>
<evidence type="ECO:0000256" key="2">
    <source>
        <dbReference type="ARBA" id="ARBA00023150"/>
    </source>
</evidence>
<reference evidence="4" key="1">
    <citation type="submission" date="2022-09" db="EMBL/GenBank/DDBJ databases">
        <title>Aureispira anguillicida sp. nov., isolated from Leptocephalus of Japanese eel Anguilla japonica.</title>
        <authorList>
            <person name="Yuasa K."/>
            <person name="Mekata T."/>
            <person name="Ikunari K."/>
        </authorList>
    </citation>
    <scope>NUCLEOTIDE SEQUENCE</scope>
    <source>
        <strain evidence="4">EL160426</strain>
    </source>
</reference>
<comment type="function">
    <text evidence="3">Required for formate dehydrogenase (FDH) activity. Acts as a sulfur carrier protein that transfers sulfur from IscS to the molybdenum cofactor prior to its insertion into FDH.</text>
</comment>
<accession>A0A915YGG6</accession>
<dbReference type="PANTHER" id="PTHR30592">
    <property type="entry name" value="FORMATE DEHYDROGENASE"/>
    <property type="match status" value="1"/>
</dbReference>
<dbReference type="Gene3D" id="3.10.20.10">
    <property type="match status" value="1"/>
</dbReference>
<dbReference type="GO" id="GO:0016783">
    <property type="term" value="F:sulfurtransferase activity"/>
    <property type="evidence" value="ECO:0007669"/>
    <property type="project" value="InterPro"/>
</dbReference>
<name>A0A915YGG6_9BACT</name>
<comment type="similarity">
    <text evidence="3">Belongs to the FdhD family.</text>
</comment>
<dbReference type="EMBL" id="AP026867">
    <property type="protein sequence ID" value="BDS12585.1"/>
    <property type="molecule type" value="Genomic_DNA"/>
</dbReference>
<keyword evidence="2 3" id="KW-0501">Molybdenum cofactor biosynthesis</keyword>
<dbReference type="Gene3D" id="3.40.140.10">
    <property type="entry name" value="Cytidine Deaminase, domain 2"/>
    <property type="match status" value="1"/>
</dbReference>
<dbReference type="KEGG" id="aup:AsAng_0033080"/>
<dbReference type="PIRSF" id="PIRSF015626">
    <property type="entry name" value="FdhD"/>
    <property type="match status" value="1"/>
</dbReference>
<feature type="active site" description="Cysteine persulfide intermediate" evidence="3">
    <location>
        <position position="108"/>
    </location>
</feature>
<proteinExistence type="inferred from homology"/>
<evidence type="ECO:0000256" key="1">
    <source>
        <dbReference type="ARBA" id="ARBA00022490"/>
    </source>
</evidence>
<dbReference type="InterPro" id="IPR003786">
    <property type="entry name" value="FdhD"/>
</dbReference>
<dbReference type="NCBIfam" id="TIGR00129">
    <property type="entry name" value="fdhD_narQ"/>
    <property type="match status" value="1"/>
</dbReference>
<evidence type="ECO:0000256" key="3">
    <source>
        <dbReference type="HAMAP-Rule" id="MF_00187"/>
    </source>
</evidence>
<evidence type="ECO:0000313" key="4">
    <source>
        <dbReference type="EMBL" id="BDS12585.1"/>
    </source>
</evidence>
<feature type="binding site" evidence="3">
    <location>
        <begin position="247"/>
        <end position="252"/>
    </location>
    <ligand>
        <name>Mo-bis(molybdopterin guanine dinucleotide)</name>
        <dbReference type="ChEBI" id="CHEBI:60539"/>
    </ligand>
</feature>
<keyword evidence="5" id="KW-1185">Reference proteome</keyword>
<dbReference type="HAMAP" id="MF_00187">
    <property type="entry name" value="FdhD"/>
    <property type="match status" value="1"/>
</dbReference>
<gene>
    <name evidence="3" type="primary">fdhD</name>
    <name evidence="4" type="ORF">AsAng_0033080</name>
</gene>
<dbReference type="GO" id="GO:0097163">
    <property type="term" value="F:sulfur carrier activity"/>
    <property type="evidence" value="ECO:0007669"/>
    <property type="project" value="UniProtKB-UniRule"/>
</dbReference>
<dbReference type="RefSeq" id="WP_264787948.1">
    <property type="nucleotide sequence ID" value="NZ_AP026867.1"/>
</dbReference>
<dbReference type="GO" id="GO:0005737">
    <property type="term" value="C:cytoplasm"/>
    <property type="evidence" value="ECO:0007669"/>
    <property type="project" value="UniProtKB-SubCell"/>
</dbReference>
<dbReference type="InterPro" id="IPR016193">
    <property type="entry name" value="Cytidine_deaminase-like"/>
</dbReference>
<dbReference type="Proteomes" id="UP001060919">
    <property type="component" value="Chromosome"/>
</dbReference>
<dbReference type="PANTHER" id="PTHR30592:SF1">
    <property type="entry name" value="SULFUR CARRIER PROTEIN FDHD"/>
    <property type="match status" value="1"/>
</dbReference>
<keyword evidence="1 3" id="KW-0963">Cytoplasm</keyword>
<evidence type="ECO:0000313" key="5">
    <source>
        <dbReference type="Proteomes" id="UP001060919"/>
    </source>
</evidence>
<organism evidence="4 5">
    <name type="scientific">Aureispira anguillae</name>
    <dbReference type="NCBI Taxonomy" id="2864201"/>
    <lineage>
        <taxon>Bacteria</taxon>
        <taxon>Pseudomonadati</taxon>
        <taxon>Bacteroidota</taxon>
        <taxon>Saprospiria</taxon>
        <taxon>Saprospirales</taxon>
        <taxon>Saprospiraceae</taxon>
        <taxon>Aureispira</taxon>
    </lineage>
</organism>
<dbReference type="AlphaFoldDB" id="A0A915YGG6"/>
<comment type="subcellular location">
    <subcellularLocation>
        <location evidence="3">Cytoplasm</location>
    </subcellularLocation>
</comment>
<dbReference type="GO" id="GO:0006777">
    <property type="term" value="P:Mo-molybdopterin cofactor biosynthetic process"/>
    <property type="evidence" value="ECO:0007669"/>
    <property type="project" value="UniProtKB-UniRule"/>
</dbReference>